<dbReference type="Gene3D" id="2.60.40.1090">
    <property type="entry name" value="Fimbrial-type adhesion domain"/>
    <property type="match status" value="1"/>
</dbReference>
<proteinExistence type="predicted"/>
<dbReference type="InterPro" id="IPR038420">
    <property type="entry name" value="PapG_carbohydrate-bd_sf"/>
</dbReference>
<name>A0A0E3MUG1_ECOLX</name>
<dbReference type="InterPro" id="IPR008966">
    <property type="entry name" value="Adhesion_dom_sf"/>
</dbReference>
<dbReference type="GO" id="GO:0007155">
    <property type="term" value="P:cell adhesion"/>
    <property type="evidence" value="ECO:0007669"/>
    <property type="project" value="InterPro"/>
</dbReference>
<organism evidence="1">
    <name type="scientific">Escherichia coli</name>
    <dbReference type="NCBI Taxonomy" id="562"/>
    <lineage>
        <taxon>Bacteria</taxon>
        <taxon>Pseudomonadati</taxon>
        <taxon>Pseudomonadota</taxon>
        <taxon>Gammaproteobacteria</taxon>
        <taxon>Enterobacterales</taxon>
        <taxon>Enterobacteriaceae</taxon>
        <taxon>Escherichia</taxon>
    </lineage>
</organism>
<gene>
    <name evidence="1" type="primary">papG</name>
</gene>
<dbReference type="Pfam" id="PF03628">
    <property type="entry name" value="PapG_C"/>
    <property type="match status" value="1"/>
</dbReference>
<geneLocation type="plasmid" evidence="1">
    <name>unnamed</name>
</geneLocation>
<dbReference type="AlphaFoldDB" id="A0A0E3MUG1"/>
<sequence>MLHCRFLLFLYLSETKHSNKIANTILVCTLVKVEVQVRFLTLSVFMLWQLITPVHAVNDNTFSFFWSSNTEHNVGHLTYDGGALSSIVANVSDIIPGVLAVTKNQCRNLWGDLWTHRTAYDYWMFIPKSVTTSSNKNIRIHIHQLPKDFVIIEEDSNQYILYKKIPEASNAQFRACFDIGYTYNFTSPWNSSFILHLDTKSLNIGKYTGSIPIKIAFAEYFKATSGSSWANNNPIERWSLADAKQNLGVVQLPFDINIRNICTISPNEINLDHGAHAITMADGHTTSKDIYIRCTNDGNINLKLSLQTLNSPTTSYIEGVGVGLGNGWDSILKIDNNITPTTQNMVIPANSKINIKSVLKKTNNSQPGNLSGAAVMEIFFQ</sequence>
<dbReference type="SUPFAM" id="SSF49401">
    <property type="entry name" value="Bacterial adhesins"/>
    <property type="match status" value="1"/>
</dbReference>
<accession>A0A0E3MUG1</accession>
<reference evidence="1" key="1">
    <citation type="journal article" date="2015" name="Int. J. Med. Microbiol.">
        <title>Heterogenic virulence in a diarrheagenic Escherichia coli: evidence for an EPEC expressing heat-labile toxin of ETEC.</title>
        <authorList>
            <person name="Dutta S."/>
            <person name="Pazhani G.P."/>
            <person name="Nataro J.P."/>
            <person name="Ramamurthy T."/>
        </authorList>
    </citation>
    <scope>NUCLEOTIDE SEQUENCE</scope>
    <source>
        <strain evidence="1">639</strain>
        <plasmid evidence="1">unnamed</plasmid>
    </source>
</reference>
<keyword evidence="1" id="KW-0614">Plasmid</keyword>
<dbReference type="InterPro" id="IPR036937">
    <property type="entry name" value="Adhesion_dom_fimbrial_sf"/>
</dbReference>
<dbReference type="EMBL" id="KJ716874">
    <property type="protein sequence ID" value="AKA87273.1"/>
    <property type="molecule type" value="Genomic_DNA"/>
</dbReference>
<evidence type="ECO:0000313" key="1">
    <source>
        <dbReference type="EMBL" id="AKA87273.1"/>
    </source>
</evidence>
<protein>
    <submittedName>
        <fullName evidence="1">PapG chaperone-binding domain protein</fullName>
    </submittedName>
</protein>
<dbReference type="GO" id="GO:0009289">
    <property type="term" value="C:pilus"/>
    <property type="evidence" value="ECO:0007669"/>
    <property type="project" value="InterPro"/>
</dbReference>
<dbReference type="Gene3D" id="2.60.40.1370">
    <property type="entry name" value="Bacterial adhesin receptor binding domain"/>
    <property type="match status" value="1"/>
</dbReference>
<dbReference type="InterPro" id="IPR005309">
    <property type="entry name" value="PapG_chaper-bd_C"/>
</dbReference>